<protein>
    <recommendedName>
        <fullName evidence="3">CueP family metal-binding protein</fullName>
    </recommendedName>
</protein>
<name>A0A5J5GJY5_9BACL</name>
<proteinExistence type="predicted"/>
<comment type="caution">
    <text evidence="1">The sequence shown here is derived from an EMBL/GenBank/DDBJ whole genome shotgun (WGS) entry which is preliminary data.</text>
</comment>
<dbReference type="Proteomes" id="UP000367750">
    <property type="component" value="Unassembled WGS sequence"/>
</dbReference>
<accession>A0A5J5GJY5</accession>
<dbReference type="AlphaFoldDB" id="A0A5J5GJY5"/>
<evidence type="ECO:0000313" key="2">
    <source>
        <dbReference type="Proteomes" id="UP000367750"/>
    </source>
</evidence>
<dbReference type="EMBL" id="VYKK01000001">
    <property type="protein sequence ID" value="KAA9008596.1"/>
    <property type="molecule type" value="Genomic_DNA"/>
</dbReference>
<dbReference type="OrthoDB" id="73040at2"/>
<evidence type="ECO:0000313" key="1">
    <source>
        <dbReference type="EMBL" id="KAA9008596.1"/>
    </source>
</evidence>
<sequence>MNKRMIPMAAAVIAVGAVAYFWSAGGQQPGKSEEAGVLPAGVDIKELVQSYSTGEMKAESASISSTKLVVTQADQSRVAYKLPGDEFFLSIAPYLKETHPCATHNLTGCQGEMADQSFQVKITDHSGRTVVDREMTSYANGFLDLWLPREGRYHVKLEQNGRVAESDLSTFESDDTCVTTMQLK</sequence>
<dbReference type="NCBIfam" id="NF038094">
    <property type="entry name" value="CueP_fam"/>
    <property type="match status" value="1"/>
</dbReference>
<gene>
    <name evidence="1" type="ORF">F4V43_00220</name>
</gene>
<organism evidence="1 2">
    <name type="scientific">Paenibacillus spiritus</name>
    <dbReference type="NCBI Taxonomy" id="2496557"/>
    <lineage>
        <taxon>Bacteria</taxon>
        <taxon>Bacillati</taxon>
        <taxon>Bacillota</taxon>
        <taxon>Bacilli</taxon>
        <taxon>Bacillales</taxon>
        <taxon>Paenibacillaceae</taxon>
        <taxon>Paenibacillus</taxon>
    </lineage>
</organism>
<keyword evidence="2" id="KW-1185">Reference proteome</keyword>
<dbReference type="InterPro" id="IPR047808">
    <property type="entry name" value="CueP-like"/>
</dbReference>
<reference evidence="1 2" key="1">
    <citation type="submission" date="2019-09" db="EMBL/GenBank/DDBJ databases">
        <title>Bacillus ochoae sp. nov., Paenibacillus whitsoniae sp. nov., Paenibacillus spiritus sp. nov. Isolated from the Mars Exploration Rover during spacecraft assembly.</title>
        <authorList>
            <person name="Seuylemezian A."/>
            <person name="Vaishampayan P."/>
        </authorList>
    </citation>
    <scope>NUCLEOTIDE SEQUENCE [LARGE SCALE GENOMIC DNA]</scope>
    <source>
        <strain evidence="1 2">MER_111</strain>
    </source>
</reference>
<evidence type="ECO:0008006" key="3">
    <source>
        <dbReference type="Google" id="ProtNLM"/>
    </source>
</evidence>
<dbReference type="RefSeq" id="WP_150456226.1">
    <property type="nucleotide sequence ID" value="NZ_VYKK01000001.1"/>
</dbReference>
<dbReference type="Gene3D" id="2.60.40.3700">
    <property type="match status" value="1"/>
</dbReference>
<dbReference type="Pfam" id="PF21172">
    <property type="entry name" value="CueP"/>
    <property type="match status" value="1"/>
</dbReference>